<evidence type="ECO:0000313" key="1">
    <source>
        <dbReference type="EMBL" id="TFK66190.1"/>
    </source>
</evidence>
<sequence>MDLSMQVSRTEIGRAQSYLLNNGIPRRSSSMHELIASKLREFRSKAQKCQLGTTVLTKRNARDDKIRNETA</sequence>
<accession>A0ACD3AKA7</accession>
<protein>
    <submittedName>
        <fullName evidence="1">Uncharacterized protein</fullName>
    </submittedName>
</protein>
<evidence type="ECO:0000313" key="2">
    <source>
        <dbReference type="Proteomes" id="UP000308600"/>
    </source>
</evidence>
<gene>
    <name evidence="1" type="ORF">BDN72DRAFT_844673</name>
</gene>
<proteinExistence type="predicted"/>
<reference evidence="1 2" key="1">
    <citation type="journal article" date="2019" name="Nat. Ecol. Evol.">
        <title>Megaphylogeny resolves global patterns of mushroom evolution.</title>
        <authorList>
            <person name="Varga T."/>
            <person name="Krizsan K."/>
            <person name="Foldi C."/>
            <person name="Dima B."/>
            <person name="Sanchez-Garcia M."/>
            <person name="Sanchez-Ramirez S."/>
            <person name="Szollosi G.J."/>
            <person name="Szarkandi J.G."/>
            <person name="Papp V."/>
            <person name="Albert L."/>
            <person name="Andreopoulos W."/>
            <person name="Angelini C."/>
            <person name="Antonin V."/>
            <person name="Barry K.W."/>
            <person name="Bougher N.L."/>
            <person name="Buchanan P."/>
            <person name="Buyck B."/>
            <person name="Bense V."/>
            <person name="Catcheside P."/>
            <person name="Chovatia M."/>
            <person name="Cooper J."/>
            <person name="Damon W."/>
            <person name="Desjardin D."/>
            <person name="Finy P."/>
            <person name="Geml J."/>
            <person name="Haridas S."/>
            <person name="Hughes K."/>
            <person name="Justo A."/>
            <person name="Karasinski D."/>
            <person name="Kautmanova I."/>
            <person name="Kiss B."/>
            <person name="Kocsube S."/>
            <person name="Kotiranta H."/>
            <person name="LaButti K.M."/>
            <person name="Lechner B.E."/>
            <person name="Liimatainen K."/>
            <person name="Lipzen A."/>
            <person name="Lukacs Z."/>
            <person name="Mihaltcheva S."/>
            <person name="Morgado L.N."/>
            <person name="Niskanen T."/>
            <person name="Noordeloos M.E."/>
            <person name="Ohm R.A."/>
            <person name="Ortiz-Santana B."/>
            <person name="Ovrebo C."/>
            <person name="Racz N."/>
            <person name="Riley R."/>
            <person name="Savchenko A."/>
            <person name="Shiryaev A."/>
            <person name="Soop K."/>
            <person name="Spirin V."/>
            <person name="Szebenyi C."/>
            <person name="Tomsovsky M."/>
            <person name="Tulloss R.E."/>
            <person name="Uehling J."/>
            <person name="Grigoriev I.V."/>
            <person name="Vagvolgyi C."/>
            <person name="Papp T."/>
            <person name="Martin F.M."/>
            <person name="Miettinen O."/>
            <person name="Hibbett D.S."/>
            <person name="Nagy L.G."/>
        </authorList>
    </citation>
    <scope>NUCLEOTIDE SEQUENCE [LARGE SCALE GENOMIC DNA]</scope>
    <source>
        <strain evidence="1 2">NL-1719</strain>
    </source>
</reference>
<name>A0ACD3AKA7_9AGAR</name>
<dbReference type="EMBL" id="ML208413">
    <property type="protein sequence ID" value="TFK66190.1"/>
    <property type="molecule type" value="Genomic_DNA"/>
</dbReference>
<dbReference type="Proteomes" id="UP000308600">
    <property type="component" value="Unassembled WGS sequence"/>
</dbReference>
<organism evidence="1 2">
    <name type="scientific">Pluteus cervinus</name>
    <dbReference type="NCBI Taxonomy" id="181527"/>
    <lineage>
        <taxon>Eukaryota</taxon>
        <taxon>Fungi</taxon>
        <taxon>Dikarya</taxon>
        <taxon>Basidiomycota</taxon>
        <taxon>Agaricomycotina</taxon>
        <taxon>Agaricomycetes</taxon>
        <taxon>Agaricomycetidae</taxon>
        <taxon>Agaricales</taxon>
        <taxon>Pluteineae</taxon>
        <taxon>Pluteaceae</taxon>
        <taxon>Pluteus</taxon>
    </lineage>
</organism>
<keyword evidence="2" id="KW-1185">Reference proteome</keyword>